<protein>
    <submittedName>
        <fullName evidence="1">Uncharacterized protein</fullName>
    </submittedName>
</protein>
<organism evidence="1 2">
    <name type="scientific">Geodermatophilus pulveris</name>
    <dbReference type="NCBI Taxonomy" id="1564159"/>
    <lineage>
        <taxon>Bacteria</taxon>
        <taxon>Bacillati</taxon>
        <taxon>Actinomycetota</taxon>
        <taxon>Actinomycetes</taxon>
        <taxon>Geodermatophilales</taxon>
        <taxon>Geodermatophilaceae</taxon>
        <taxon>Geodermatophilus</taxon>
    </lineage>
</organism>
<gene>
    <name evidence="1" type="ORF">SAMN06893096_102257</name>
</gene>
<dbReference type="OrthoDB" id="5196959at2"/>
<evidence type="ECO:0000313" key="1">
    <source>
        <dbReference type="EMBL" id="SNS15360.1"/>
    </source>
</evidence>
<reference evidence="2" key="1">
    <citation type="submission" date="2017-06" db="EMBL/GenBank/DDBJ databases">
        <authorList>
            <person name="Varghese N."/>
            <person name="Submissions S."/>
        </authorList>
    </citation>
    <scope>NUCLEOTIDE SEQUENCE [LARGE SCALE GENOMIC DNA]</scope>
    <source>
        <strain evidence="2">DSM 46839</strain>
    </source>
</reference>
<proteinExistence type="predicted"/>
<dbReference type="Proteomes" id="UP000198373">
    <property type="component" value="Unassembled WGS sequence"/>
</dbReference>
<dbReference type="AlphaFoldDB" id="A0A239C5H1"/>
<sequence length="78" mass="8548">MTTHRGRCAEAHLGCPCRGDVAVHEERARVVAEARTRAGESVDCPECGSPTSPLSLVTWGNCRACRTAQSRRVDPLRW</sequence>
<dbReference type="RefSeq" id="WP_089304462.1">
    <property type="nucleotide sequence ID" value="NZ_FZOO01000002.1"/>
</dbReference>
<name>A0A239C5H1_9ACTN</name>
<keyword evidence="2" id="KW-1185">Reference proteome</keyword>
<dbReference type="EMBL" id="FZOO01000002">
    <property type="protein sequence ID" value="SNS15360.1"/>
    <property type="molecule type" value="Genomic_DNA"/>
</dbReference>
<evidence type="ECO:0000313" key="2">
    <source>
        <dbReference type="Proteomes" id="UP000198373"/>
    </source>
</evidence>
<accession>A0A239C5H1</accession>